<dbReference type="Pfam" id="PF00149">
    <property type="entry name" value="Metallophos"/>
    <property type="match status" value="1"/>
</dbReference>
<feature type="transmembrane region" description="Helical" evidence="1">
    <location>
        <begin position="483"/>
        <end position="508"/>
    </location>
</feature>
<reference evidence="3 4" key="1">
    <citation type="submission" date="2024-04" db="EMBL/GenBank/DDBJ databases">
        <title>Tritrichomonas musculus Genome.</title>
        <authorList>
            <person name="Alves-Ferreira E."/>
            <person name="Grigg M."/>
            <person name="Lorenzi H."/>
            <person name="Galac M."/>
        </authorList>
    </citation>
    <scope>NUCLEOTIDE SEQUENCE [LARGE SCALE GENOMIC DNA]</scope>
    <source>
        <strain evidence="3 4">EAF2021</strain>
    </source>
</reference>
<gene>
    <name evidence="3" type="ORF">M9Y10_037099</name>
</gene>
<name>A0ABR2GV10_9EUKA</name>
<dbReference type="InterPro" id="IPR029052">
    <property type="entry name" value="Metallo-depent_PP-like"/>
</dbReference>
<keyword evidence="1 3" id="KW-0812">Transmembrane</keyword>
<dbReference type="SUPFAM" id="SSF56300">
    <property type="entry name" value="Metallo-dependent phosphatases"/>
    <property type="match status" value="1"/>
</dbReference>
<protein>
    <submittedName>
        <fullName evidence="3">Transmembrane protein 62</fullName>
    </submittedName>
</protein>
<evidence type="ECO:0000256" key="1">
    <source>
        <dbReference type="SAM" id="Phobius"/>
    </source>
</evidence>
<dbReference type="PANTHER" id="PTHR14795:SF0">
    <property type="entry name" value="TRANSMEMBRANE PROTEIN 62"/>
    <property type="match status" value="1"/>
</dbReference>
<comment type="caution">
    <text evidence="3">The sequence shown here is derived from an EMBL/GenBank/DDBJ whole genome shotgun (WGS) entry which is preliminary data.</text>
</comment>
<sequence>MNCKFLAYILSQYLWFALLGLCLISTIQFKKPIPTGDIYSNSNAPYFNQSKDPIWFLHFTDIHISSVKNNYETILSRFNRSLSIFSPDHIVITGDIADNYRGNINPIYYQQMEADWKQYTQLLTDLDTYFNNGQATKNSKEIITDQTQNYQMNFLKEPLHVAGNHDIFNVLSFDSKKHFANGILYNKSTSLVSRVNFNENISFVKMNPFSFPSATSAIIWWISPNNKIRSEINSFLHKDKKPSNTEQSKNKSKLQQDIDYLSQQTILLGHIPSRMWFTSFSTTLSNEDNNVRIYLCGHLHPKKPKILHHGKSIEIVGTPLFRYNQIGLLAYDNGHFSYHQNYLDNEKFAILTYPNPDGMKSSLERFDEPIETMQVRAVSFSGDLNLSYQIDDGEVQRLECKKQLKKSTNTNNRYNDHIYLCTKRLTFDKDYLFGERRKIESNGSSKHTFTKLGDWSGNFTFTIGEKVDSFDEECYFDEPSGSFIACFFTYLVFLLIVSLPFSFVHFAYHFDDWLELEMRPHRTSTVSMSGVTRNSTTNNNQNTNIVLNGNLNWILATVGGFFVVESRITKSPYYIRILILISILWSFVFPFCFFKIEDKTAVYWLWGYIIGDKSAFMATPARFGCFYLVFVVTPYIIVVSGMQHTFSLFNLSNNSKKNSNNNDSGKDDIKAKLNDSQNSVELNLNNDSSLASSDQIIGLGFDLQTVDKLTLFKRGCLILNCLDFLFYFSCFYKCYIYAKELAKDFGDLYGYTSFLFIIIPALLFLVLVLWITISSVRIYRHRFDFSVSSLPLEKTEL</sequence>
<dbReference type="Gene3D" id="3.60.21.10">
    <property type="match status" value="1"/>
</dbReference>
<keyword evidence="1" id="KW-1133">Transmembrane helix</keyword>
<dbReference type="PANTHER" id="PTHR14795">
    <property type="entry name" value="HELICASE RELATED"/>
    <property type="match status" value="1"/>
</dbReference>
<evidence type="ECO:0000259" key="2">
    <source>
        <dbReference type="Pfam" id="PF00149"/>
    </source>
</evidence>
<feature type="transmembrane region" description="Helical" evidence="1">
    <location>
        <begin position="6"/>
        <end position="24"/>
    </location>
</feature>
<proteinExistence type="predicted"/>
<feature type="domain" description="Calcineurin-like phosphoesterase" evidence="2">
    <location>
        <begin position="55"/>
        <end position="301"/>
    </location>
</feature>
<evidence type="ECO:0000313" key="3">
    <source>
        <dbReference type="EMBL" id="KAK8837050.1"/>
    </source>
</evidence>
<feature type="transmembrane region" description="Helical" evidence="1">
    <location>
        <begin position="626"/>
        <end position="649"/>
    </location>
</feature>
<organism evidence="3 4">
    <name type="scientific">Tritrichomonas musculus</name>
    <dbReference type="NCBI Taxonomy" id="1915356"/>
    <lineage>
        <taxon>Eukaryota</taxon>
        <taxon>Metamonada</taxon>
        <taxon>Parabasalia</taxon>
        <taxon>Tritrichomonadida</taxon>
        <taxon>Tritrichomonadidae</taxon>
        <taxon>Tritrichomonas</taxon>
    </lineage>
</organism>
<evidence type="ECO:0000313" key="4">
    <source>
        <dbReference type="Proteomes" id="UP001470230"/>
    </source>
</evidence>
<dbReference type="Proteomes" id="UP001470230">
    <property type="component" value="Unassembled WGS sequence"/>
</dbReference>
<accession>A0ABR2GV10</accession>
<keyword evidence="1" id="KW-0472">Membrane</keyword>
<keyword evidence="4" id="KW-1185">Reference proteome</keyword>
<feature type="transmembrane region" description="Helical" evidence="1">
    <location>
        <begin position="545"/>
        <end position="564"/>
    </location>
</feature>
<feature type="transmembrane region" description="Helical" evidence="1">
    <location>
        <begin position="573"/>
        <end position="596"/>
    </location>
</feature>
<dbReference type="EMBL" id="JAPFFF010000062">
    <property type="protein sequence ID" value="KAK8837050.1"/>
    <property type="molecule type" value="Genomic_DNA"/>
</dbReference>
<feature type="transmembrane region" description="Helical" evidence="1">
    <location>
        <begin position="750"/>
        <end position="773"/>
    </location>
</feature>
<dbReference type="InterPro" id="IPR004843">
    <property type="entry name" value="Calcineurin-like_PHP"/>
</dbReference>